<reference evidence="10" key="3">
    <citation type="submission" date="2025-09" db="UniProtKB">
        <authorList>
            <consortium name="Ensembl"/>
        </authorList>
    </citation>
    <scope>IDENTIFICATION</scope>
</reference>
<dbReference type="GO" id="GO:0031492">
    <property type="term" value="F:nucleosomal DNA binding"/>
    <property type="evidence" value="ECO:0007669"/>
    <property type="project" value="TreeGrafter"/>
</dbReference>
<dbReference type="CDD" id="cd00073">
    <property type="entry name" value="H15"/>
    <property type="match status" value="1"/>
</dbReference>
<dbReference type="InterPro" id="IPR036388">
    <property type="entry name" value="WH-like_DNA-bd_sf"/>
</dbReference>
<evidence type="ECO:0000256" key="2">
    <source>
        <dbReference type="ARBA" id="ARBA00004123"/>
    </source>
</evidence>
<keyword evidence="4 7" id="KW-0158">Chromosome</keyword>
<dbReference type="Proteomes" id="UP000694680">
    <property type="component" value="Chromosome 2"/>
</dbReference>
<dbReference type="PROSITE" id="PS51504">
    <property type="entry name" value="H15"/>
    <property type="match status" value="1"/>
</dbReference>
<keyword evidence="11" id="KW-1185">Reference proteome</keyword>
<dbReference type="PANTHER" id="PTHR11467:SF20">
    <property type="entry name" value="H15 DOMAIN-CONTAINING PROTEIN-RELATED"/>
    <property type="match status" value="1"/>
</dbReference>
<proteinExistence type="inferred from homology"/>
<dbReference type="GO" id="GO:0006334">
    <property type="term" value="P:nucleosome assembly"/>
    <property type="evidence" value="ECO:0007669"/>
    <property type="project" value="InterPro"/>
</dbReference>
<evidence type="ECO:0000259" key="9">
    <source>
        <dbReference type="PROSITE" id="PS51504"/>
    </source>
</evidence>
<dbReference type="PANTHER" id="PTHR11467">
    <property type="entry name" value="HISTONE H1"/>
    <property type="match status" value="1"/>
</dbReference>
<dbReference type="Gene3D" id="1.10.10.10">
    <property type="entry name" value="Winged helix-like DNA-binding domain superfamily/Winged helix DNA-binding domain"/>
    <property type="match status" value="1"/>
</dbReference>
<accession>A0A8C5GDB0</accession>
<reference evidence="10" key="2">
    <citation type="submission" date="2025-08" db="UniProtKB">
        <authorList>
            <consortium name="Ensembl"/>
        </authorList>
    </citation>
    <scope>IDENTIFICATION</scope>
</reference>
<feature type="domain" description="H15" evidence="9">
    <location>
        <begin position="23"/>
        <end position="96"/>
    </location>
</feature>
<evidence type="ECO:0000256" key="1">
    <source>
        <dbReference type="ARBA" id="ARBA00002809"/>
    </source>
</evidence>
<dbReference type="PRINTS" id="PR00624">
    <property type="entry name" value="HISTONEH5"/>
</dbReference>
<comment type="subcellular location">
    <subcellularLocation>
        <location evidence="3">Chromosome</location>
    </subcellularLocation>
    <subcellularLocation>
        <location evidence="2 7">Nucleus</location>
    </subcellularLocation>
</comment>
<sequence length="103" mass="10564">MAEVAPAAPPKTAKKKTPKAVKPGPSVSELIVRAVAASNEKNGVSLASVKKALANGGYDVDKNKVRVKSAVKKLVANGKLVQTKGSGASGSFKMPKITETKHA</sequence>
<evidence type="ECO:0000256" key="6">
    <source>
        <dbReference type="ARBA" id="ARBA00023242"/>
    </source>
</evidence>
<evidence type="ECO:0000313" key="10">
    <source>
        <dbReference type="Ensembl" id="ENSGWIP00000028601.1"/>
    </source>
</evidence>
<evidence type="ECO:0000256" key="7">
    <source>
        <dbReference type="RuleBase" id="RU003894"/>
    </source>
</evidence>
<dbReference type="GO" id="GO:0045910">
    <property type="term" value="P:negative regulation of DNA recombination"/>
    <property type="evidence" value="ECO:0007669"/>
    <property type="project" value="TreeGrafter"/>
</dbReference>
<keyword evidence="5 7" id="KW-0238">DNA-binding</keyword>
<comment type="similarity">
    <text evidence="7">Belongs to the histone H1/H5 family.</text>
</comment>
<organism evidence="10 11">
    <name type="scientific">Gouania willdenowi</name>
    <name type="common">Blunt-snouted clingfish</name>
    <name type="synonym">Lepadogaster willdenowi</name>
    <dbReference type="NCBI Taxonomy" id="441366"/>
    <lineage>
        <taxon>Eukaryota</taxon>
        <taxon>Metazoa</taxon>
        <taxon>Chordata</taxon>
        <taxon>Craniata</taxon>
        <taxon>Vertebrata</taxon>
        <taxon>Euteleostomi</taxon>
        <taxon>Actinopterygii</taxon>
        <taxon>Neopterygii</taxon>
        <taxon>Teleostei</taxon>
        <taxon>Neoteleostei</taxon>
        <taxon>Acanthomorphata</taxon>
        <taxon>Ovalentaria</taxon>
        <taxon>Blenniimorphae</taxon>
        <taxon>Blenniiformes</taxon>
        <taxon>Gobiesocoidei</taxon>
        <taxon>Gobiesocidae</taxon>
        <taxon>Gobiesocinae</taxon>
        <taxon>Gouania</taxon>
    </lineage>
</organism>
<evidence type="ECO:0000256" key="8">
    <source>
        <dbReference type="SAM" id="MobiDB-lite"/>
    </source>
</evidence>
<evidence type="ECO:0000256" key="4">
    <source>
        <dbReference type="ARBA" id="ARBA00022454"/>
    </source>
</evidence>
<dbReference type="GO" id="GO:0030527">
    <property type="term" value="F:structural constituent of chromatin"/>
    <property type="evidence" value="ECO:0007669"/>
    <property type="project" value="InterPro"/>
</dbReference>
<dbReference type="GO" id="GO:0003690">
    <property type="term" value="F:double-stranded DNA binding"/>
    <property type="evidence" value="ECO:0007669"/>
    <property type="project" value="TreeGrafter"/>
</dbReference>
<dbReference type="SUPFAM" id="SSF46785">
    <property type="entry name" value="Winged helix' DNA-binding domain"/>
    <property type="match status" value="1"/>
</dbReference>
<evidence type="ECO:0000313" key="11">
    <source>
        <dbReference type="Proteomes" id="UP000694680"/>
    </source>
</evidence>
<protein>
    <recommendedName>
        <fullName evidence="9">H15 domain-containing protein</fullName>
    </recommendedName>
</protein>
<dbReference type="InterPro" id="IPR005819">
    <property type="entry name" value="H1/H5"/>
</dbReference>
<dbReference type="InterPro" id="IPR036390">
    <property type="entry name" value="WH_DNA-bd_sf"/>
</dbReference>
<keyword evidence="6 7" id="KW-0539">Nucleus</keyword>
<comment type="function">
    <text evidence="1">Histones H1 are necessary for the condensation of nucleosome chains into higher-order structures.</text>
</comment>
<dbReference type="AlphaFoldDB" id="A0A8C5GDB0"/>
<dbReference type="InterPro" id="IPR005818">
    <property type="entry name" value="Histone_H1/H5_H15"/>
</dbReference>
<dbReference type="GO" id="GO:0030261">
    <property type="term" value="P:chromosome condensation"/>
    <property type="evidence" value="ECO:0007669"/>
    <property type="project" value="TreeGrafter"/>
</dbReference>
<evidence type="ECO:0000256" key="3">
    <source>
        <dbReference type="ARBA" id="ARBA00004286"/>
    </source>
</evidence>
<feature type="region of interest" description="Disordered" evidence="8">
    <location>
        <begin position="1"/>
        <end position="25"/>
    </location>
</feature>
<reference evidence="10" key="1">
    <citation type="submission" date="2020-06" db="EMBL/GenBank/DDBJ databases">
        <authorList>
            <consortium name="Wellcome Sanger Institute Data Sharing"/>
        </authorList>
    </citation>
    <scope>NUCLEOTIDE SEQUENCE [LARGE SCALE GENOMIC DNA]</scope>
</reference>
<dbReference type="GO" id="GO:0005634">
    <property type="term" value="C:nucleus"/>
    <property type="evidence" value="ECO:0007669"/>
    <property type="project" value="UniProtKB-SubCell"/>
</dbReference>
<dbReference type="Pfam" id="PF00538">
    <property type="entry name" value="Linker_histone"/>
    <property type="match status" value="1"/>
</dbReference>
<dbReference type="Ensembl" id="ENSGWIT00000031192.1">
    <property type="protein sequence ID" value="ENSGWIP00000028601.1"/>
    <property type="gene ID" value="ENSGWIG00000014915.1"/>
</dbReference>
<evidence type="ECO:0000256" key="5">
    <source>
        <dbReference type="ARBA" id="ARBA00023125"/>
    </source>
</evidence>
<dbReference type="SMART" id="SM00526">
    <property type="entry name" value="H15"/>
    <property type="match status" value="1"/>
</dbReference>
<name>A0A8C5GDB0_GOUWI</name>
<dbReference type="GO" id="GO:0000786">
    <property type="term" value="C:nucleosome"/>
    <property type="evidence" value="ECO:0007669"/>
    <property type="project" value="InterPro"/>
</dbReference>